<keyword evidence="2" id="KW-1185">Reference proteome</keyword>
<evidence type="ECO:0000313" key="1">
    <source>
        <dbReference type="EMBL" id="MBK1661851.1"/>
    </source>
</evidence>
<proteinExistence type="predicted"/>
<sequence length="82" mass="8831">MSDDPHPLELVAAEGRWGGPSYRYRGAEIDCLPGGNVCAFRLASHPLSDRGSFGVPGTITPLADLWLNKGQLPAHYRAAREA</sequence>
<reference evidence="1 2" key="1">
    <citation type="journal article" date="2020" name="Microorganisms">
        <title>Osmotic Adaptation and Compatible Solute Biosynthesis of Phototrophic Bacteria as Revealed from Genome Analyses.</title>
        <authorList>
            <person name="Imhoff J.F."/>
            <person name="Rahn T."/>
            <person name="Kunzel S."/>
            <person name="Keller A."/>
            <person name="Neulinger S.C."/>
        </authorList>
    </citation>
    <scope>NUCLEOTIDE SEQUENCE [LARGE SCALE GENOMIC DNA]</scope>
    <source>
        <strain evidence="1 2">DSM 15382</strain>
    </source>
</reference>
<dbReference type="EMBL" id="NRSG01000388">
    <property type="protein sequence ID" value="MBK1661851.1"/>
    <property type="molecule type" value="Genomic_DNA"/>
</dbReference>
<dbReference type="Proteomes" id="UP000697995">
    <property type="component" value="Unassembled WGS sequence"/>
</dbReference>
<name>A0ABS1D5U1_9PROT</name>
<gene>
    <name evidence="1" type="ORF">CKO45_27035</name>
</gene>
<organism evidence="1 2">
    <name type="scientific">Paracraurococcus ruber</name>
    <dbReference type="NCBI Taxonomy" id="77675"/>
    <lineage>
        <taxon>Bacteria</taxon>
        <taxon>Pseudomonadati</taxon>
        <taxon>Pseudomonadota</taxon>
        <taxon>Alphaproteobacteria</taxon>
        <taxon>Acetobacterales</taxon>
        <taxon>Roseomonadaceae</taxon>
        <taxon>Paracraurococcus</taxon>
    </lineage>
</organism>
<accession>A0ABS1D5U1</accession>
<comment type="caution">
    <text evidence="1">The sequence shown here is derived from an EMBL/GenBank/DDBJ whole genome shotgun (WGS) entry which is preliminary data.</text>
</comment>
<protein>
    <submittedName>
        <fullName evidence="1">Uncharacterized protein</fullName>
    </submittedName>
</protein>
<dbReference type="RefSeq" id="WP_133221265.1">
    <property type="nucleotide sequence ID" value="NZ_NRSG01000388.1"/>
</dbReference>
<evidence type="ECO:0000313" key="2">
    <source>
        <dbReference type="Proteomes" id="UP000697995"/>
    </source>
</evidence>